<dbReference type="GO" id="GO:0003677">
    <property type="term" value="F:DNA binding"/>
    <property type="evidence" value="ECO:0007669"/>
    <property type="project" value="InterPro"/>
</dbReference>
<proteinExistence type="inferred from homology"/>
<dbReference type="InterPro" id="IPR017850">
    <property type="entry name" value="Alkaline_phosphatase_core_sf"/>
</dbReference>
<comment type="similarity">
    <text evidence="2">Belongs to the sulfatase family.</text>
</comment>
<dbReference type="GO" id="GO:0008484">
    <property type="term" value="F:sulfuric ester hydrolase activity"/>
    <property type="evidence" value="ECO:0007669"/>
    <property type="project" value="InterPro"/>
</dbReference>
<protein>
    <recommendedName>
        <fullName evidence="6">GCM domain-containing protein</fullName>
    </recommendedName>
</protein>
<feature type="non-terminal residue" evidence="7">
    <location>
        <position position="1"/>
    </location>
</feature>
<evidence type="ECO:0000256" key="4">
    <source>
        <dbReference type="ARBA" id="ARBA00022837"/>
    </source>
</evidence>
<organism evidence="7">
    <name type="scientific">Ooceraea biroi</name>
    <name type="common">Clonal raider ant</name>
    <name type="synonym">Cerapachys biroi</name>
    <dbReference type="NCBI Taxonomy" id="2015173"/>
    <lineage>
        <taxon>Eukaryota</taxon>
        <taxon>Metazoa</taxon>
        <taxon>Ecdysozoa</taxon>
        <taxon>Arthropoda</taxon>
        <taxon>Hexapoda</taxon>
        <taxon>Insecta</taxon>
        <taxon>Pterygota</taxon>
        <taxon>Neoptera</taxon>
        <taxon>Endopterygota</taxon>
        <taxon>Hymenoptera</taxon>
        <taxon>Apocrita</taxon>
        <taxon>Aculeata</taxon>
        <taxon>Formicoidea</taxon>
        <taxon>Formicidae</taxon>
        <taxon>Dorylinae</taxon>
        <taxon>Ooceraea</taxon>
    </lineage>
</organism>
<sequence length="194" mass="22590">ILEMSRPLLAWLFATLCFTSFLLFTAITASLENVSIDDSDEDNTYRKNRRKKPHIVIIVVDDMDWNDVSFHGSNQISTPNIDVLAYNGILNNHYISPLCTPSITSLMTGKYPIRLSMQHGVLLSSEPRRLLMNEKLLWQYLKEAGYKTTHIVGKWHSDFYTHEYTSAYRGFDMHFSYWNGQDYYNHNVMDPVSH</sequence>
<dbReference type="Gene3D" id="3.40.720.10">
    <property type="entry name" value="Alkaline Phosphatase, subunit A"/>
    <property type="match status" value="1"/>
</dbReference>
<reference evidence="7" key="2">
    <citation type="submission" date="2018-07" db="EMBL/GenBank/DDBJ databases">
        <authorList>
            <person name="Mckenzie S.K."/>
            <person name="Kronauer D.J.C."/>
        </authorList>
    </citation>
    <scope>NUCLEOTIDE SEQUENCE</scope>
    <source>
        <strain evidence="7">Clonal line C1</strain>
    </source>
</reference>
<dbReference type="PANTHER" id="PTHR10342">
    <property type="entry name" value="ARYLSULFATASE"/>
    <property type="match status" value="1"/>
</dbReference>
<dbReference type="GO" id="GO:0046872">
    <property type="term" value="F:metal ion binding"/>
    <property type="evidence" value="ECO:0007669"/>
    <property type="project" value="UniProtKB-KW"/>
</dbReference>
<keyword evidence="3" id="KW-0479">Metal-binding</keyword>
<dbReference type="PROSITE" id="PS50807">
    <property type="entry name" value="GCM"/>
    <property type="match status" value="1"/>
</dbReference>
<gene>
    <name evidence="7" type="ORF">DMN91_002167</name>
</gene>
<evidence type="ECO:0000256" key="5">
    <source>
        <dbReference type="ARBA" id="ARBA00023180"/>
    </source>
</evidence>
<dbReference type="EMBL" id="QOIP01000002">
    <property type="protein sequence ID" value="RLU26004.1"/>
    <property type="molecule type" value="Genomic_DNA"/>
</dbReference>
<comment type="cofactor">
    <cofactor evidence="1">
        <name>Ca(2+)</name>
        <dbReference type="ChEBI" id="CHEBI:29108"/>
    </cofactor>
</comment>
<accession>A0A3L8DZX9</accession>
<dbReference type="SUPFAM" id="SSF53649">
    <property type="entry name" value="Alkaline phosphatase-like"/>
    <property type="match status" value="1"/>
</dbReference>
<keyword evidence="5" id="KW-0325">Glycoprotein</keyword>
<dbReference type="Pfam" id="PF00884">
    <property type="entry name" value="Sulfatase"/>
    <property type="match status" value="1"/>
</dbReference>
<feature type="domain" description="GCM" evidence="6">
    <location>
        <begin position="133"/>
        <end position="194"/>
    </location>
</feature>
<dbReference type="InterPro" id="IPR047115">
    <property type="entry name" value="ARSB"/>
</dbReference>
<dbReference type="InterPro" id="IPR000917">
    <property type="entry name" value="Sulfatase_N"/>
</dbReference>
<dbReference type="InterPro" id="IPR003902">
    <property type="entry name" value="Tscrpt_reg_GCM"/>
</dbReference>
<evidence type="ECO:0000256" key="1">
    <source>
        <dbReference type="ARBA" id="ARBA00001913"/>
    </source>
</evidence>
<dbReference type="AlphaFoldDB" id="A0A3L8DZX9"/>
<dbReference type="PANTHER" id="PTHR10342:SF264">
    <property type="entry name" value="MIP05773P-RELATED"/>
    <property type="match status" value="1"/>
</dbReference>
<dbReference type="OrthoDB" id="103349at2759"/>
<evidence type="ECO:0000256" key="2">
    <source>
        <dbReference type="ARBA" id="ARBA00008779"/>
    </source>
</evidence>
<comment type="caution">
    <text evidence="7">The sequence shown here is derived from an EMBL/GenBank/DDBJ whole genome shotgun (WGS) entry which is preliminary data.</text>
</comment>
<keyword evidence="4" id="KW-0106">Calcium</keyword>
<dbReference type="GO" id="GO:0006355">
    <property type="term" value="P:regulation of DNA-templated transcription"/>
    <property type="evidence" value="ECO:0007669"/>
    <property type="project" value="InterPro"/>
</dbReference>
<evidence type="ECO:0000313" key="7">
    <source>
        <dbReference type="EMBL" id="RLU26004.1"/>
    </source>
</evidence>
<evidence type="ECO:0000256" key="3">
    <source>
        <dbReference type="ARBA" id="ARBA00022723"/>
    </source>
</evidence>
<dbReference type="Proteomes" id="UP000279307">
    <property type="component" value="Chromosome 2"/>
</dbReference>
<evidence type="ECO:0000259" key="6">
    <source>
        <dbReference type="PROSITE" id="PS50807"/>
    </source>
</evidence>
<name>A0A3L8DZX9_OOCBI</name>
<reference evidence="7" key="1">
    <citation type="journal article" date="2018" name="Genome Res.">
        <title>The genomic architecture and molecular evolution of ant odorant receptors.</title>
        <authorList>
            <person name="McKenzie S.K."/>
            <person name="Kronauer D.J.C."/>
        </authorList>
    </citation>
    <scope>NUCLEOTIDE SEQUENCE [LARGE SCALE GENOMIC DNA]</scope>
    <source>
        <strain evidence="7">Clonal line C1</strain>
    </source>
</reference>